<evidence type="ECO:0000256" key="6">
    <source>
        <dbReference type="RuleBase" id="RU367089"/>
    </source>
</evidence>
<evidence type="ECO:0000256" key="4">
    <source>
        <dbReference type="ARBA" id="ARBA00022989"/>
    </source>
</evidence>
<evidence type="ECO:0000313" key="10">
    <source>
        <dbReference type="Proteomes" id="UP001164746"/>
    </source>
</evidence>
<dbReference type="InterPro" id="IPR007735">
    <property type="entry name" value="Pecanex_C"/>
</dbReference>
<feature type="domain" description="Pecanex C-terminal" evidence="8">
    <location>
        <begin position="1071"/>
        <end position="1240"/>
    </location>
</feature>
<protein>
    <recommendedName>
        <fullName evidence="6">Pecanex-like protein</fullName>
    </recommendedName>
</protein>
<feature type="transmembrane region" description="Helical" evidence="6">
    <location>
        <begin position="291"/>
        <end position="317"/>
    </location>
</feature>
<evidence type="ECO:0000259" key="8">
    <source>
        <dbReference type="Pfam" id="PF05041"/>
    </source>
</evidence>
<evidence type="ECO:0000256" key="3">
    <source>
        <dbReference type="ARBA" id="ARBA00022692"/>
    </source>
</evidence>
<feature type="transmembrane region" description="Helical" evidence="6">
    <location>
        <begin position="73"/>
        <end position="94"/>
    </location>
</feature>
<proteinExistence type="inferred from homology"/>
<evidence type="ECO:0000256" key="1">
    <source>
        <dbReference type="ARBA" id="ARBA00004141"/>
    </source>
</evidence>
<feature type="transmembrane region" description="Helical" evidence="6">
    <location>
        <begin position="373"/>
        <end position="392"/>
    </location>
</feature>
<feature type="region of interest" description="Disordered" evidence="7">
    <location>
        <begin position="861"/>
        <end position="881"/>
    </location>
</feature>
<comment type="subcellular location">
    <subcellularLocation>
        <location evidence="1 6">Membrane</location>
        <topology evidence="1 6">Multi-pass membrane protein</topology>
    </subcellularLocation>
</comment>
<keyword evidence="3 6" id="KW-0812">Transmembrane</keyword>
<evidence type="ECO:0000256" key="2">
    <source>
        <dbReference type="ARBA" id="ARBA00010170"/>
    </source>
</evidence>
<feature type="transmembrane region" description="Helical" evidence="6">
    <location>
        <begin position="173"/>
        <end position="194"/>
    </location>
</feature>
<gene>
    <name evidence="9" type="ORF">MAR_000829</name>
</gene>
<keyword evidence="4 6" id="KW-1133">Transmembrane helix</keyword>
<keyword evidence="5 6" id="KW-0472">Membrane</keyword>
<feature type="transmembrane region" description="Helical" evidence="6">
    <location>
        <begin position="142"/>
        <end position="161"/>
    </location>
</feature>
<name>A0ABY7FDD7_MYAAR</name>
<comment type="similarity">
    <text evidence="2 6">Belongs to the pecanex family.</text>
</comment>
<sequence length="1248" mass="140194">MGTGVPLLNEYKLEFFWKRFPQTVLGGLKLRLGYEAPAYVYLAQLVLFFLPFMLGGGFTLLVELEVIQDYIAVYTYGALITAYILLVQLISHIIQASQGSDLPLMRKKKNLLSEEDEVDFISCCDPDTVKFVIPPKKYKLNVLVHALVGGPMAGLALLYLLPTTLNDLYNNTGGTVMLFMLGWLAVLVALYPLVTAAPPETATYRTTDAMELSAVMRAFYVYLLIMFDLIHRYHSGSFLLVNQVLHVFFVLLPLLWMAGLLAPVDTFLLYALEQGHVFLFGGSFMASDLRLVVMSVLSACVFLGSYYISSCLGTVVLSGMTGYLLSTDLGGLGTQLLSFINRNRVSAERRKEPVEGHKEKGLRFLWRWGILEVVYHCVMLAVVGVIAGLVSANSHKFSSSTWKTVGYCIVGICVVEKVLRDIQGVYIICGLWRNALYPPSVTNRPFNSRKRKLLVLGILRRGIVNWVAPCVMLAYLSMVINGKGSETSSISCRSNLDLSTGVMYTFGIVRAFRAIWQSTVHSLLELSIVHLVLVTMDTNTTVTEWGVPILAMLTCLCRDRFYQLCNKLYFFISLLISSWTDKKQRRGSTVPIIVLSIIFFPLVFGIIGIASALAVPLLPLFTLPIVFFSFPRPLRSWPEEVGASSNSCPDTNFYRQLAPELAKAFSSGCANGSIGEASAGNHYLVRFQDRLVWVVILERGTGYCTINVKGLELQETSCHTVEAARIDDIFETALEPREGCHTSFGKLNEYPLHTLTPVDACYLDAYSDARNVLTGIIDNPSASEETMKAFLRSLLWVLLKYVKNNKNKVMKNAKGESMIKELSFVTRTEKHELKELNSNNNMRNTSVQKQSNRTALPPLIPDFMQERRSPSPPVVTKVTNKQKKMASSWGSLDSFTDSIFSDDGTTIQKKPSKPPRPLHQSTQSRTKSPDIEDMLDELDMGLPAYDVTKPKPQMQNKFSTKSFGNTIYKPQTNLAGSPDFKSPYSSQLSLPKEWRELPLDNSQVSRLVAKFPTDWFKHVLSCLDLGSEKESREKVLKDVMADDALHNCYAQLTMACYSIFESQGYSGPSFLYKSYMGDISINAMWDWLGEHTDLQSLVKKAFRYGFKLMIDQMLLGELTSDEEWQEALEEYDDRWYIGAEREPEWTSAILEQRPNMFSMGQNTGQNTYSSRTLTLQSMQVSIGRLNPEVVRGQWANLGLELLYMTNDDEERYSIQAHPVILRNLTVQAADPPLGYPIYSSRPMTVPLL</sequence>
<evidence type="ECO:0000313" key="9">
    <source>
        <dbReference type="EMBL" id="WAR18991.1"/>
    </source>
</evidence>
<dbReference type="Proteomes" id="UP001164746">
    <property type="component" value="Chromosome 11"/>
</dbReference>
<accession>A0ABY7FDD7</accession>
<reference evidence="9" key="1">
    <citation type="submission" date="2022-11" db="EMBL/GenBank/DDBJ databases">
        <title>Centuries of genome instability and evolution in soft-shell clam transmissible cancer (bioRxiv).</title>
        <authorList>
            <person name="Hart S.F.M."/>
            <person name="Yonemitsu M.A."/>
            <person name="Giersch R.M."/>
            <person name="Beal B.F."/>
            <person name="Arriagada G."/>
            <person name="Davis B.W."/>
            <person name="Ostrander E.A."/>
            <person name="Goff S.P."/>
            <person name="Metzger M.J."/>
        </authorList>
    </citation>
    <scope>NUCLEOTIDE SEQUENCE</scope>
    <source>
        <strain evidence="9">MELC-2E11</strain>
        <tissue evidence="9">Siphon/mantle</tissue>
    </source>
</reference>
<dbReference type="PANTHER" id="PTHR12372">
    <property type="entry name" value="PECANEX"/>
    <property type="match status" value="1"/>
</dbReference>
<dbReference type="EMBL" id="CP111022">
    <property type="protein sequence ID" value="WAR18991.1"/>
    <property type="molecule type" value="Genomic_DNA"/>
</dbReference>
<dbReference type="Pfam" id="PF05041">
    <property type="entry name" value="Pecanex_C"/>
    <property type="match status" value="1"/>
</dbReference>
<dbReference type="InterPro" id="IPR039797">
    <property type="entry name" value="Pecanex"/>
</dbReference>
<keyword evidence="10" id="KW-1185">Reference proteome</keyword>
<feature type="transmembrane region" description="Helical" evidence="6">
    <location>
        <begin position="38"/>
        <end position="61"/>
    </location>
</feature>
<feature type="transmembrane region" description="Helical" evidence="6">
    <location>
        <begin position="592"/>
        <end position="621"/>
    </location>
</feature>
<dbReference type="PANTHER" id="PTHR12372:SF6">
    <property type="entry name" value="PECANEX-LIKE PROTEIN 4"/>
    <property type="match status" value="1"/>
</dbReference>
<organism evidence="9 10">
    <name type="scientific">Mya arenaria</name>
    <name type="common">Soft-shell clam</name>
    <dbReference type="NCBI Taxonomy" id="6604"/>
    <lineage>
        <taxon>Eukaryota</taxon>
        <taxon>Metazoa</taxon>
        <taxon>Spiralia</taxon>
        <taxon>Lophotrochozoa</taxon>
        <taxon>Mollusca</taxon>
        <taxon>Bivalvia</taxon>
        <taxon>Autobranchia</taxon>
        <taxon>Heteroconchia</taxon>
        <taxon>Euheterodonta</taxon>
        <taxon>Imparidentia</taxon>
        <taxon>Neoheterodontei</taxon>
        <taxon>Myida</taxon>
        <taxon>Myoidea</taxon>
        <taxon>Myidae</taxon>
        <taxon>Mya</taxon>
    </lineage>
</organism>
<feature type="transmembrane region" description="Helical" evidence="6">
    <location>
        <begin position="214"/>
        <end position="231"/>
    </location>
</feature>
<evidence type="ECO:0000256" key="7">
    <source>
        <dbReference type="SAM" id="MobiDB-lite"/>
    </source>
</evidence>
<feature type="transmembrane region" description="Helical" evidence="6">
    <location>
        <begin position="238"/>
        <end position="261"/>
    </location>
</feature>
<evidence type="ECO:0000256" key="5">
    <source>
        <dbReference type="ARBA" id="ARBA00023136"/>
    </source>
</evidence>
<feature type="region of interest" description="Disordered" evidence="7">
    <location>
        <begin position="902"/>
        <end position="930"/>
    </location>
</feature>